<evidence type="ECO:0000313" key="1">
    <source>
        <dbReference type="EMBL" id="ALU42818.1"/>
    </source>
</evidence>
<dbReference type="AlphaFoldDB" id="A0A0U2XXQ5"/>
<dbReference type="EMBL" id="CP013611">
    <property type="protein sequence ID" value="ALU42818.1"/>
    <property type="molecule type" value="Genomic_DNA"/>
</dbReference>
<accession>A0A0U2XXQ5</accession>
<sequence>MVVLAKEFSNQSYARYYENIEPALIQSYYTLCSVYPFHLFSYSIWKYLGQHIYRKEELDPEVLAVFPSKLALSPDVAALLSASFNIMVNRAREIGIINSTMKESGLFIDFIRRNTEKVHQIEIEMTLFDRSNRGNCPELNVVTEHLNKFRTPSHRITL</sequence>
<dbReference type="KEGG" id="prr:AT705_07550"/>
<organism evidence="1 2">
    <name type="scientific">Pseudoalteromonas rubra</name>
    <dbReference type="NCBI Taxonomy" id="43658"/>
    <lineage>
        <taxon>Bacteria</taxon>
        <taxon>Pseudomonadati</taxon>
        <taxon>Pseudomonadota</taxon>
        <taxon>Gammaproteobacteria</taxon>
        <taxon>Alteromonadales</taxon>
        <taxon>Pseudoalteromonadaceae</taxon>
        <taxon>Pseudoalteromonas</taxon>
    </lineage>
</organism>
<evidence type="ECO:0000313" key="2">
    <source>
        <dbReference type="Proteomes" id="UP000069015"/>
    </source>
</evidence>
<protein>
    <submittedName>
        <fullName evidence="1">Uncharacterized protein</fullName>
    </submittedName>
</protein>
<proteinExistence type="predicted"/>
<dbReference type="Proteomes" id="UP000069015">
    <property type="component" value="Chromosome 1"/>
</dbReference>
<gene>
    <name evidence="1" type="ORF">AT705_07550</name>
</gene>
<name>A0A0U2XXQ5_9GAMM</name>
<reference evidence="1 2" key="1">
    <citation type="submission" date="2015-12" db="EMBL/GenBank/DDBJ databases">
        <title>Complete genome sequence of Pseudoalteromonas rubra SCSIO 6842, harboring a conjugative plasmid.</title>
        <authorList>
            <person name="Li B."/>
            <person name="Wang X."/>
        </authorList>
    </citation>
    <scope>NUCLEOTIDE SEQUENCE [LARGE SCALE GENOMIC DNA]</scope>
    <source>
        <strain evidence="1 2">SCSIO 6842</strain>
    </source>
</reference>